<feature type="compositionally biased region" description="Low complexity" evidence="5">
    <location>
        <begin position="160"/>
        <end position="169"/>
    </location>
</feature>
<evidence type="ECO:0000256" key="4">
    <source>
        <dbReference type="ARBA" id="ARBA00023242"/>
    </source>
</evidence>
<keyword evidence="2" id="KW-0805">Transcription regulation</keyword>
<evidence type="ECO:0000256" key="5">
    <source>
        <dbReference type="SAM" id="MobiDB-lite"/>
    </source>
</evidence>
<feature type="compositionally biased region" description="Low complexity" evidence="5">
    <location>
        <begin position="322"/>
        <end position="334"/>
    </location>
</feature>
<feature type="region of interest" description="Disordered" evidence="5">
    <location>
        <begin position="160"/>
        <end position="234"/>
    </location>
</feature>
<dbReference type="CDD" id="cd00076">
    <property type="entry name" value="HFD_SF"/>
    <property type="match status" value="1"/>
</dbReference>
<dbReference type="EMBL" id="BSXN01000004">
    <property type="protein sequence ID" value="GME66563.1"/>
    <property type="molecule type" value="Genomic_DNA"/>
</dbReference>
<comment type="caution">
    <text evidence="7">The sequence shown here is derived from an EMBL/GenBank/DDBJ whole genome shotgun (WGS) entry which is preliminary data.</text>
</comment>
<sequence>MTEGSSFHFHLLRISIAQLLKSHGFNASNNRTLDIVTDLYVKYLALLCEDIKKFKLVRNLEDDEDLTVQDIAEAFVDMKIITPAKKLDFFDMHPLTNKGLENLEKWFQSESLERARETARPNKEFLEERNKIITENKLKKESNNTKMNNLTAVINKQQLTTDTSASSTSHHNLQPSKSLNMLPMTSISSPAPNGNTLDKDQVKGTNEPINGKTGETYDPELQGEKDEKDEKDEPVIVDEDWIKCVLRRQLNETETSFKGTIFIDNLPQNTRQVKRQKLNHDFLILGDTPDKLIEHLPYIKSDDESDSEFYNSEVELDDDNGNDNNNKDITSNDNKGQPNEENIEEGEHSIANSENYEGAAVTQNNIHINGMDADVEIDDNGEFKPKDIHDQFDYYEHDDLLGDSGGLNLFDEPEIHTDNNLNMFG</sequence>
<dbReference type="Gene3D" id="1.10.20.10">
    <property type="entry name" value="Histone, subunit A"/>
    <property type="match status" value="1"/>
</dbReference>
<feature type="compositionally biased region" description="Polar residues" evidence="5">
    <location>
        <begin position="170"/>
        <end position="196"/>
    </location>
</feature>
<evidence type="ECO:0000313" key="8">
    <source>
        <dbReference type="Proteomes" id="UP001165120"/>
    </source>
</evidence>
<name>A0A9W6STP4_CANBO</name>
<evidence type="ECO:0000313" key="7">
    <source>
        <dbReference type="EMBL" id="GME66563.1"/>
    </source>
</evidence>
<comment type="subcellular location">
    <subcellularLocation>
        <location evidence="1">Nucleus</location>
    </subcellularLocation>
</comment>
<accession>A0A9W6STP4</accession>
<organism evidence="7 8">
    <name type="scientific">Candida boidinii</name>
    <name type="common">Yeast</name>
    <dbReference type="NCBI Taxonomy" id="5477"/>
    <lineage>
        <taxon>Eukaryota</taxon>
        <taxon>Fungi</taxon>
        <taxon>Dikarya</taxon>
        <taxon>Ascomycota</taxon>
        <taxon>Saccharomycotina</taxon>
        <taxon>Pichiomycetes</taxon>
        <taxon>Pichiales</taxon>
        <taxon>Pichiaceae</taxon>
        <taxon>Ogataea</taxon>
        <taxon>Ogataea/Candida clade</taxon>
    </lineage>
</organism>
<dbReference type="Proteomes" id="UP001165120">
    <property type="component" value="Unassembled WGS sequence"/>
</dbReference>
<proteinExistence type="predicted"/>
<evidence type="ECO:0000256" key="3">
    <source>
        <dbReference type="ARBA" id="ARBA00023163"/>
    </source>
</evidence>
<dbReference type="AlphaFoldDB" id="A0A9W6STP4"/>
<protein>
    <submittedName>
        <fullName evidence="7">Unnamed protein product</fullName>
    </submittedName>
</protein>
<dbReference type="GO" id="GO:0046982">
    <property type="term" value="F:protein heterodimerization activity"/>
    <property type="evidence" value="ECO:0007669"/>
    <property type="project" value="InterPro"/>
</dbReference>
<keyword evidence="4" id="KW-0539">Nucleus</keyword>
<evidence type="ECO:0000256" key="2">
    <source>
        <dbReference type="ARBA" id="ARBA00023015"/>
    </source>
</evidence>
<feature type="region of interest" description="Disordered" evidence="5">
    <location>
        <begin position="314"/>
        <end position="342"/>
    </location>
</feature>
<reference evidence="7" key="1">
    <citation type="submission" date="2023-04" db="EMBL/GenBank/DDBJ databases">
        <title>Candida boidinii NBRC 10035.</title>
        <authorList>
            <person name="Ichikawa N."/>
            <person name="Sato H."/>
            <person name="Tonouchi N."/>
        </authorList>
    </citation>
    <scope>NUCLEOTIDE SEQUENCE</scope>
    <source>
        <strain evidence="7">NBRC 10035</strain>
    </source>
</reference>
<dbReference type="InterPro" id="IPR006565">
    <property type="entry name" value="BTP"/>
</dbReference>
<feature type="compositionally biased region" description="Basic and acidic residues" evidence="5">
    <location>
        <begin position="222"/>
        <end position="234"/>
    </location>
</feature>
<keyword evidence="3" id="KW-0804">Transcription</keyword>
<evidence type="ECO:0000256" key="1">
    <source>
        <dbReference type="ARBA" id="ARBA00004123"/>
    </source>
</evidence>
<keyword evidence="8" id="KW-1185">Reference proteome</keyword>
<dbReference type="Pfam" id="PF07524">
    <property type="entry name" value="Bromo_TP"/>
    <property type="match status" value="1"/>
</dbReference>
<gene>
    <name evidence="7" type="ORF">Cboi02_000002800</name>
</gene>
<dbReference type="GO" id="GO:0005634">
    <property type="term" value="C:nucleus"/>
    <property type="evidence" value="ECO:0007669"/>
    <property type="project" value="UniProtKB-SubCell"/>
</dbReference>
<feature type="domain" description="Bromodomain associated" evidence="6">
    <location>
        <begin position="7"/>
        <end position="80"/>
    </location>
</feature>
<evidence type="ECO:0000259" key="6">
    <source>
        <dbReference type="Pfam" id="PF07524"/>
    </source>
</evidence>
<dbReference type="InterPro" id="IPR009072">
    <property type="entry name" value="Histone-fold"/>
</dbReference>